<evidence type="ECO:0000313" key="1">
    <source>
        <dbReference type="EMBL" id="JAH03012.1"/>
    </source>
</evidence>
<sequence>MELAESQGALHPAFRANEKRSFDWLCLNSVAAHPLMTYSS</sequence>
<dbReference type="AlphaFoldDB" id="A0A0E9PFF6"/>
<protein>
    <submittedName>
        <fullName evidence="1">Uncharacterized protein</fullName>
    </submittedName>
</protein>
<organism evidence="1">
    <name type="scientific">Anguilla anguilla</name>
    <name type="common">European freshwater eel</name>
    <name type="synonym">Muraena anguilla</name>
    <dbReference type="NCBI Taxonomy" id="7936"/>
    <lineage>
        <taxon>Eukaryota</taxon>
        <taxon>Metazoa</taxon>
        <taxon>Chordata</taxon>
        <taxon>Craniata</taxon>
        <taxon>Vertebrata</taxon>
        <taxon>Euteleostomi</taxon>
        <taxon>Actinopterygii</taxon>
        <taxon>Neopterygii</taxon>
        <taxon>Teleostei</taxon>
        <taxon>Anguilliformes</taxon>
        <taxon>Anguillidae</taxon>
        <taxon>Anguilla</taxon>
    </lineage>
</organism>
<name>A0A0E9PFF6_ANGAN</name>
<dbReference type="EMBL" id="GBXM01105565">
    <property type="protein sequence ID" value="JAH03012.1"/>
    <property type="molecule type" value="Transcribed_RNA"/>
</dbReference>
<accession>A0A0E9PFF6</accession>
<reference evidence="1" key="2">
    <citation type="journal article" date="2015" name="Fish Shellfish Immunol.">
        <title>Early steps in the European eel (Anguilla anguilla)-Vibrio vulnificus interaction in the gills: Role of the RtxA13 toxin.</title>
        <authorList>
            <person name="Callol A."/>
            <person name="Pajuelo D."/>
            <person name="Ebbesson L."/>
            <person name="Teles M."/>
            <person name="MacKenzie S."/>
            <person name="Amaro C."/>
        </authorList>
    </citation>
    <scope>NUCLEOTIDE SEQUENCE</scope>
</reference>
<proteinExistence type="predicted"/>
<reference evidence="1" key="1">
    <citation type="submission" date="2014-11" db="EMBL/GenBank/DDBJ databases">
        <authorList>
            <person name="Amaro Gonzalez C."/>
        </authorList>
    </citation>
    <scope>NUCLEOTIDE SEQUENCE</scope>
</reference>